<keyword evidence="3" id="KW-1185">Reference proteome</keyword>
<name>A0AAN6JN34_9BASI</name>
<sequence>MPHASVIVPSVIGAAAAAAAFEVSVFRPWRERNAPQGLHVFLGQELEKFGRTAEEFGRHLGQQADELGGRVRDEFRRVGQDVQHAAGELRQGFVELTQGNNQTDASSSGSGGRRLGGEGSKHGDDDDSRDEHRGLMRRNDSWDETSKTSAIDRPMYAPAETDYDPDDEQTLASLQQLHHRRRQVHGSALARDDADNVTLREVTSAGGGSSSARGTSGPAVGSLIEDEDEGTAAFRAHRSLLGEVGAGNRATNTIFDFEDFGSARDAFGFEEVHSPHHTLGSPSIAASDIGGDHFFSSVGGEHNGADADAVHLSDLDVSTLSLSGKDKDIKALPPAPASEASGPVAKGSTSSTGSDDGWQRASRSAAPSLCESDGELVNASVAASEAGESFGRTVSEGGWIDLAPNSPDSLSPPSSPRSGQRQIQP</sequence>
<proteinExistence type="predicted"/>
<feature type="compositionally biased region" description="Low complexity" evidence="1">
    <location>
        <begin position="347"/>
        <end position="356"/>
    </location>
</feature>
<evidence type="ECO:0000313" key="3">
    <source>
        <dbReference type="Proteomes" id="UP001176521"/>
    </source>
</evidence>
<feature type="compositionally biased region" description="Basic and acidic residues" evidence="1">
    <location>
        <begin position="115"/>
        <end position="146"/>
    </location>
</feature>
<evidence type="ECO:0000256" key="1">
    <source>
        <dbReference type="SAM" id="MobiDB-lite"/>
    </source>
</evidence>
<feature type="region of interest" description="Disordered" evidence="1">
    <location>
        <begin position="326"/>
        <end position="373"/>
    </location>
</feature>
<protein>
    <submittedName>
        <fullName evidence="2">Uncharacterized protein</fullName>
    </submittedName>
</protein>
<feature type="compositionally biased region" description="Low complexity" evidence="1">
    <location>
        <begin position="404"/>
        <end position="418"/>
    </location>
</feature>
<evidence type="ECO:0000313" key="2">
    <source>
        <dbReference type="EMBL" id="KAK0537117.1"/>
    </source>
</evidence>
<dbReference type="AlphaFoldDB" id="A0AAN6JN34"/>
<gene>
    <name evidence="2" type="ORF">OC842_001730</name>
</gene>
<reference evidence="2" key="1">
    <citation type="journal article" date="2023" name="PhytoFront">
        <title>Draft Genome Resources of Seven Strains of Tilletia horrida, Causal Agent of Kernel Smut of Rice.</title>
        <authorList>
            <person name="Khanal S."/>
            <person name="Antony Babu S."/>
            <person name="Zhou X.G."/>
        </authorList>
    </citation>
    <scope>NUCLEOTIDE SEQUENCE</scope>
    <source>
        <strain evidence="2">TX3</strain>
    </source>
</reference>
<feature type="region of interest" description="Disordered" evidence="1">
    <location>
        <begin position="202"/>
        <end position="223"/>
    </location>
</feature>
<comment type="caution">
    <text evidence="2">The sequence shown here is derived from an EMBL/GenBank/DDBJ whole genome shotgun (WGS) entry which is preliminary data.</text>
</comment>
<dbReference type="EMBL" id="JAPDMQ010000065">
    <property type="protein sequence ID" value="KAK0537117.1"/>
    <property type="molecule type" value="Genomic_DNA"/>
</dbReference>
<feature type="region of interest" description="Disordered" evidence="1">
    <location>
        <begin position="98"/>
        <end position="166"/>
    </location>
</feature>
<dbReference type="Proteomes" id="UP001176521">
    <property type="component" value="Unassembled WGS sequence"/>
</dbReference>
<accession>A0AAN6JN34</accession>
<feature type="region of interest" description="Disordered" evidence="1">
    <location>
        <begin position="395"/>
        <end position="425"/>
    </location>
</feature>
<organism evidence="2 3">
    <name type="scientific">Tilletia horrida</name>
    <dbReference type="NCBI Taxonomy" id="155126"/>
    <lineage>
        <taxon>Eukaryota</taxon>
        <taxon>Fungi</taxon>
        <taxon>Dikarya</taxon>
        <taxon>Basidiomycota</taxon>
        <taxon>Ustilaginomycotina</taxon>
        <taxon>Exobasidiomycetes</taxon>
        <taxon>Tilletiales</taxon>
        <taxon>Tilletiaceae</taxon>
        <taxon>Tilletia</taxon>
    </lineage>
</organism>